<evidence type="ECO:0000256" key="5">
    <source>
        <dbReference type="ARBA" id="ARBA00023136"/>
    </source>
</evidence>
<feature type="transmembrane region" description="Helical" evidence="6">
    <location>
        <begin position="52"/>
        <end position="70"/>
    </location>
</feature>
<feature type="transmembrane region" description="Helical" evidence="6">
    <location>
        <begin position="281"/>
        <end position="300"/>
    </location>
</feature>
<feature type="transmembrane region" description="Helical" evidence="6">
    <location>
        <begin position="238"/>
        <end position="269"/>
    </location>
</feature>
<keyword evidence="5 6" id="KW-0472">Membrane</keyword>
<keyword evidence="4 6" id="KW-1133">Transmembrane helix</keyword>
<evidence type="ECO:0000256" key="3">
    <source>
        <dbReference type="ARBA" id="ARBA00022692"/>
    </source>
</evidence>
<feature type="transmembrane region" description="Helical" evidence="6">
    <location>
        <begin position="103"/>
        <end position="121"/>
    </location>
</feature>
<feature type="transmembrane region" description="Helical" evidence="6">
    <location>
        <begin position="76"/>
        <end position="96"/>
    </location>
</feature>
<dbReference type="Pfam" id="PF02653">
    <property type="entry name" value="BPD_transp_2"/>
    <property type="match status" value="1"/>
</dbReference>
<dbReference type="GO" id="GO:0005886">
    <property type="term" value="C:plasma membrane"/>
    <property type="evidence" value="ECO:0007669"/>
    <property type="project" value="UniProtKB-SubCell"/>
</dbReference>
<evidence type="ECO:0000313" key="8">
    <source>
        <dbReference type="Proteomes" id="UP000228930"/>
    </source>
</evidence>
<organism evidence="7 8">
    <name type="scientific">Bradyrhizobium nitroreducens</name>
    <dbReference type="NCBI Taxonomy" id="709803"/>
    <lineage>
        <taxon>Bacteria</taxon>
        <taxon>Pseudomonadati</taxon>
        <taxon>Pseudomonadota</taxon>
        <taxon>Alphaproteobacteria</taxon>
        <taxon>Hyphomicrobiales</taxon>
        <taxon>Nitrobacteraceae</taxon>
        <taxon>Bradyrhizobium</taxon>
    </lineage>
</organism>
<protein>
    <submittedName>
        <fullName evidence="7">Branched-chain amino acid ABC transporter permease</fullName>
    </submittedName>
</protein>
<dbReference type="PANTHER" id="PTHR30482:SF20">
    <property type="entry name" value="HIGH-AFFINITY BRANCHED-CHAIN AMINO ACID TRANSPORT SYSTEM PERMEASE PROTEIN LIVM"/>
    <property type="match status" value="1"/>
</dbReference>
<dbReference type="CDD" id="cd06581">
    <property type="entry name" value="TM_PBP1_LivM_like"/>
    <property type="match status" value="1"/>
</dbReference>
<gene>
    <name evidence="7" type="ORF">TSA1_14950</name>
</gene>
<proteinExistence type="predicted"/>
<keyword evidence="3 6" id="KW-0812">Transmembrane</keyword>
<dbReference type="Proteomes" id="UP000228930">
    <property type="component" value="Unassembled WGS sequence"/>
</dbReference>
<evidence type="ECO:0000313" key="7">
    <source>
        <dbReference type="EMBL" id="PIT06081.1"/>
    </source>
</evidence>
<keyword evidence="2" id="KW-1003">Cell membrane</keyword>
<dbReference type="GO" id="GO:0015658">
    <property type="term" value="F:branched-chain amino acid transmembrane transporter activity"/>
    <property type="evidence" value="ECO:0007669"/>
    <property type="project" value="InterPro"/>
</dbReference>
<evidence type="ECO:0000256" key="2">
    <source>
        <dbReference type="ARBA" id="ARBA00022475"/>
    </source>
</evidence>
<dbReference type="InterPro" id="IPR043428">
    <property type="entry name" value="LivM-like"/>
</dbReference>
<name>A0A2M6UNC9_9BRAD</name>
<accession>A0A2M6UNC9</accession>
<keyword evidence="8" id="KW-1185">Reference proteome</keyword>
<sequence length="309" mass="32713">MSICALPVIAGLAIAPLGLGGYELSVLMTILFYVILTLGLDLVTGYCGQFSFATGAFYGIGAYTAAIMSRDLGTSIWWHLPAGALVAGSFGLLLGIPALRLTGHFLAIVTIAFQTIMYLAISQWTSFTGGQVGLHVESAGKLAVFGTTLFELGSLRSYYWLTLGVTTVCVLAAWRLVNSRLGKEWVAIRDDETLASAIGLNTTRGKLTAFVAYAALAGIAGVLTAHSLRGVTPDDFTIWISATVVAMMMLGGRGTFIGPIIGAVVLAIVPEFLGRYAEYKMLIYGTILVIGMTLVPEGVIGRLRRSASR</sequence>
<dbReference type="PANTHER" id="PTHR30482">
    <property type="entry name" value="HIGH-AFFINITY BRANCHED-CHAIN AMINO ACID TRANSPORT SYSTEM PERMEASE"/>
    <property type="match status" value="1"/>
</dbReference>
<dbReference type="AlphaFoldDB" id="A0A2M6UNC9"/>
<dbReference type="InterPro" id="IPR001851">
    <property type="entry name" value="ABC_transp_permease"/>
</dbReference>
<evidence type="ECO:0000256" key="4">
    <source>
        <dbReference type="ARBA" id="ARBA00022989"/>
    </source>
</evidence>
<feature type="transmembrane region" description="Helical" evidence="6">
    <location>
        <begin position="158"/>
        <end position="177"/>
    </location>
</feature>
<dbReference type="EMBL" id="LFJC01000003">
    <property type="protein sequence ID" value="PIT06081.1"/>
    <property type="molecule type" value="Genomic_DNA"/>
</dbReference>
<comment type="caution">
    <text evidence="7">The sequence shown here is derived from an EMBL/GenBank/DDBJ whole genome shotgun (WGS) entry which is preliminary data.</text>
</comment>
<reference evidence="7 8" key="1">
    <citation type="submission" date="2015-06" db="EMBL/GenBank/DDBJ databases">
        <title>Comparative genome analysis of nirS-carrying Bradyrhizobium sp. strains.</title>
        <authorList>
            <person name="Ishii S."/>
            <person name="Jang J."/>
            <person name="Nishizawa T."/>
            <person name="Senoo K."/>
        </authorList>
    </citation>
    <scope>NUCLEOTIDE SEQUENCE [LARGE SCALE GENOMIC DNA]</scope>
    <source>
        <strain evidence="7 8">TSA1</strain>
    </source>
</reference>
<evidence type="ECO:0000256" key="1">
    <source>
        <dbReference type="ARBA" id="ARBA00004651"/>
    </source>
</evidence>
<feature type="transmembrane region" description="Helical" evidence="6">
    <location>
        <begin position="207"/>
        <end position="226"/>
    </location>
</feature>
<comment type="subcellular location">
    <subcellularLocation>
        <location evidence="1">Cell membrane</location>
        <topology evidence="1">Multi-pass membrane protein</topology>
    </subcellularLocation>
</comment>
<evidence type="ECO:0000256" key="6">
    <source>
        <dbReference type="SAM" id="Phobius"/>
    </source>
</evidence>